<organism evidence="2">
    <name type="scientific">marine metagenome</name>
    <dbReference type="NCBI Taxonomy" id="408172"/>
    <lineage>
        <taxon>unclassified sequences</taxon>
        <taxon>metagenomes</taxon>
        <taxon>ecological metagenomes</taxon>
    </lineage>
</organism>
<proteinExistence type="predicted"/>
<gene>
    <name evidence="2" type="ORF">METZ01_LOCUS217706</name>
</gene>
<dbReference type="Pfam" id="PF19572">
    <property type="entry name" value="PorV"/>
    <property type="match status" value="1"/>
</dbReference>
<dbReference type="EMBL" id="UINC01051102">
    <property type="protein sequence ID" value="SVB64852.1"/>
    <property type="molecule type" value="Genomic_DNA"/>
</dbReference>
<sequence>VGSANAAMGDAGVTFADGPTSVYWNPAALAFVERNENAFMMQPWVLDINMMFIGSTIHVKRLGTFAFSLTHMSYGDMEVTTMAQQEGTGEQFAANEFSAALTYSRKIVQWFSFGASAKVINSKIWHSSAKAFALDLGAIVNTEFLSPTGSKEDGLRIGMSISNYGTRLKYDGIDLLNPIDVSPYEDGNYADVPGQFRPSQWELPLLFRIGIGLKPIYSELHRLTIAVDAVHPNNNAEYINIGGQYEFRMAGKGSLYLRSGYKSLYMPDSQFGMTYGGGLKTNLMGNQSFQIDYAHRSMGIFGGLNSYTISIAF</sequence>
<feature type="non-terminal residue" evidence="2">
    <location>
        <position position="1"/>
    </location>
</feature>
<dbReference type="NCBIfam" id="NF033709">
    <property type="entry name" value="PorV_fam"/>
    <property type="match status" value="1"/>
</dbReference>
<evidence type="ECO:0000259" key="1">
    <source>
        <dbReference type="Pfam" id="PF19572"/>
    </source>
</evidence>
<dbReference type="InterPro" id="IPR011250">
    <property type="entry name" value="OMP/PagP_B-barrel"/>
</dbReference>
<reference evidence="2" key="1">
    <citation type="submission" date="2018-05" db="EMBL/GenBank/DDBJ databases">
        <authorList>
            <person name="Lanie J.A."/>
            <person name="Ng W.-L."/>
            <person name="Kazmierczak K.M."/>
            <person name="Andrzejewski T.M."/>
            <person name="Davidsen T.M."/>
            <person name="Wayne K.J."/>
            <person name="Tettelin H."/>
            <person name="Glass J.I."/>
            <person name="Rusch D."/>
            <person name="Podicherti R."/>
            <person name="Tsui H.-C.T."/>
            <person name="Winkler M.E."/>
        </authorList>
    </citation>
    <scope>NUCLEOTIDE SEQUENCE</scope>
</reference>
<accession>A0A382FQF7</accession>
<feature type="domain" description="Type IX secretion system protein PorV" evidence="1">
    <location>
        <begin position="5"/>
        <end position="173"/>
    </location>
</feature>
<dbReference type="Gene3D" id="2.40.160.60">
    <property type="entry name" value="Outer membrane protein transport protein (OMPP1/FadL/TodX)"/>
    <property type="match status" value="1"/>
</dbReference>
<dbReference type="InterPro" id="IPR045741">
    <property type="entry name" value="PorV"/>
</dbReference>
<protein>
    <recommendedName>
        <fullName evidence="1">Type IX secretion system protein PorV domain-containing protein</fullName>
    </recommendedName>
</protein>
<dbReference type="SUPFAM" id="SSF56925">
    <property type="entry name" value="OMPA-like"/>
    <property type="match status" value="1"/>
</dbReference>
<evidence type="ECO:0000313" key="2">
    <source>
        <dbReference type="EMBL" id="SVB64852.1"/>
    </source>
</evidence>
<dbReference type="AlphaFoldDB" id="A0A382FQF7"/>
<name>A0A382FQF7_9ZZZZ</name>